<accession>A0ABR4C0U3</accession>
<name>A0ABR4C0U3_9HELO</name>
<gene>
    <name evidence="2" type="ORF">VTL71DRAFT_5117</name>
</gene>
<organism evidence="2 3">
    <name type="scientific">Oculimacula yallundae</name>
    <dbReference type="NCBI Taxonomy" id="86028"/>
    <lineage>
        <taxon>Eukaryota</taxon>
        <taxon>Fungi</taxon>
        <taxon>Dikarya</taxon>
        <taxon>Ascomycota</taxon>
        <taxon>Pezizomycotina</taxon>
        <taxon>Leotiomycetes</taxon>
        <taxon>Helotiales</taxon>
        <taxon>Ploettnerulaceae</taxon>
        <taxon>Oculimacula</taxon>
    </lineage>
</organism>
<evidence type="ECO:0000313" key="3">
    <source>
        <dbReference type="Proteomes" id="UP001595075"/>
    </source>
</evidence>
<feature type="region of interest" description="Disordered" evidence="1">
    <location>
        <begin position="53"/>
        <end position="74"/>
    </location>
</feature>
<dbReference type="EMBL" id="JAZHXI010000015">
    <property type="protein sequence ID" value="KAL2063312.1"/>
    <property type="molecule type" value="Genomic_DNA"/>
</dbReference>
<evidence type="ECO:0000313" key="2">
    <source>
        <dbReference type="EMBL" id="KAL2063312.1"/>
    </source>
</evidence>
<keyword evidence="3" id="KW-1185">Reference proteome</keyword>
<dbReference type="Proteomes" id="UP001595075">
    <property type="component" value="Unassembled WGS sequence"/>
</dbReference>
<feature type="compositionally biased region" description="Polar residues" evidence="1">
    <location>
        <begin position="65"/>
        <end position="74"/>
    </location>
</feature>
<comment type="caution">
    <text evidence="2">The sequence shown here is derived from an EMBL/GenBank/DDBJ whole genome shotgun (WGS) entry which is preliminary data.</text>
</comment>
<evidence type="ECO:0000256" key="1">
    <source>
        <dbReference type="SAM" id="MobiDB-lite"/>
    </source>
</evidence>
<sequence>MLVSIKEVRKFGKEMIIHGLSQWYKSLIHASCLYEPLINGSTPFICSSQAIANPPRPSQIEPADHSNSSKPSLSFHTMPKPYPARCVYPFALYAPNIE</sequence>
<protein>
    <submittedName>
        <fullName evidence="2">Uncharacterized protein</fullName>
    </submittedName>
</protein>
<proteinExistence type="predicted"/>
<reference evidence="2 3" key="1">
    <citation type="journal article" date="2024" name="Commun. Biol.">
        <title>Comparative genomic analysis of thermophilic fungi reveals convergent evolutionary adaptations and gene losses.</title>
        <authorList>
            <person name="Steindorff A.S."/>
            <person name="Aguilar-Pontes M.V."/>
            <person name="Robinson A.J."/>
            <person name="Andreopoulos B."/>
            <person name="LaButti K."/>
            <person name="Kuo A."/>
            <person name="Mondo S."/>
            <person name="Riley R."/>
            <person name="Otillar R."/>
            <person name="Haridas S."/>
            <person name="Lipzen A."/>
            <person name="Grimwood J."/>
            <person name="Schmutz J."/>
            <person name="Clum A."/>
            <person name="Reid I.D."/>
            <person name="Moisan M.C."/>
            <person name="Butler G."/>
            <person name="Nguyen T.T.M."/>
            <person name="Dewar K."/>
            <person name="Conant G."/>
            <person name="Drula E."/>
            <person name="Henrissat B."/>
            <person name="Hansel C."/>
            <person name="Singer S."/>
            <person name="Hutchinson M.I."/>
            <person name="de Vries R.P."/>
            <person name="Natvig D.O."/>
            <person name="Powell A.J."/>
            <person name="Tsang A."/>
            <person name="Grigoriev I.V."/>
        </authorList>
    </citation>
    <scope>NUCLEOTIDE SEQUENCE [LARGE SCALE GENOMIC DNA]</scope>
    <source>
        <strain evidence="2 3">CBS 494.80</strain>
    </source>
</reference>